<gene>
    <name evidence="4" type="ORF">HII31_05360</name>
</gene>
<accession>A0A8H6RNC8</accession>
<dbReference type="PANTHER" id="PTHR45660:SF13">
    <property type="entry name" value="HISTONE-LYSINE N-METHYLTRANSFERASE SETMAR"/>
    <property type="match status" value="1"/>
</dbReference>
<dbReference type="EMBL" id="JABCIY010000090">
    <property type="protein sequence ID" value="KAF7193266.1"/>
    <property type="molecule type" value="Genomic_DNA"/>
</dbReference>
<dbReference type="GO" id="GO:0032259">
    <property type="term" value="P:methylation"/>
    <property type="evidence" value="ECO:0007669"/>
    <property type="project" value="UniProtKB-KW"/>
</dbReference>
<dbReference type="GO" id="GO:0003690">
    <property type="term" value="F:double-stranded DNA binding"/>
    <property type="evidence" value="ECO:0007669"/>
    <property type="project" value="TreeGrafter"/>
</dbReference>
<dbReference type="InterPro" id="IPR051357">
    <property type="entry name" value="H3K9_HMTase_SUVAR3-9"/>
</dbReference>
<feature type="region of interest" description="Disordered" evidence="1">
    <location>
        <begin position="253"/>
        <end position="372"/>
    </location>
</feature>
<feature type="domain" description="SET" evidence="3">
    <location>
        <begin position="121"/>
        <end position="238"/>
    </location>
</feature>
<dbReference type="PANTHER" id="PTHR45660">
    <property type="entry name" value="HISTONE-LYSINE N-METHYLTRANSFERASE SETMAR"/>
    <property type="match status" value="1"/>
</dbReference>
<comment type="caution">
    <text evidence="4">The sequence shown here is derived from an EMBL/GenBank/DDBJ whole genome shotgun (WGS) entry which is preliminary data.</text>
</comment>
<dbReference type="SUPFAM" id="SSF82199">
    <property type="entry name" value="SET domain"/>
    <property type="match status" value="1"/>
</dbReference>
<keyword evidence="2" id="KW-0812">Transmembrane</keyword>
<dbReference type="OrthoDB" id="308383at2759"/>
<feature type="compositionally biased region" description="Acidic residues" evidence="1">
    <location>
        <begin position="265"/>
        <end position="288"/>
    </location>
</feature>
<reference evidence="4" key="1">
    <citation type="submission" date="2020-04" db="EMBL/GenBank/DDBJ databases">
        <title>Draft genome resource of the tomato pathogen Pseudocercospora fuligena.</title>
        <authorList>
            <person name="Zaccaron A."/>
        </authorList>
    </citation>
    <scope>NUCLEOTIDE SEQUENCE</scope>
    <source>
        <strain evidence="4">PF001</strain>
    </source>
</reference>
<organism evidence="4 5">
    <name type="scientific">Pseudocercospora fuligena</name>
    <dbReference type="NCBI Taxonomy" id="685502"/>
    <lineage>
        <taxon>Eukaryota</taxon>
        <taxon>Fungi</taxon>
        <taxon>Dikarya</taxon>
        <taxon>Ascomycota</taxon>
        <taxon>Pezizomycotina</taxon>
        <taxon>Dothideomycetes</taxon>
        <taxon>Dothideomycetidae</taxon>
        <taxon>Mycosphaerellales</taxon>
        <taxon>Mycosphaerellaceae</taxon>
        <taxon>Pseudocercospora</taxon>
    </lineage>
</organism>
<keyword evidence="2" id="KW-0472">Membrane</keyword>
<feature type="compositionally biased region" description="Polar residues" evidence="1">
    <location>
        <begin position="296"/>
        <end position="306"/>
    </location>
</feature>
<dbReference type="Proteomes" id="UP000660729">
    <property type="component" value="Unassembled WGS sequence"/>
</dbReference>
<sequence length="372" mass="42116">MSPILYERSQHTFWQLGFLFPVSFVCIFFPRVLMAGPFRLYTIERSGGVRLPSPPEKILEHRFDKKAWHGYRITREKKNRKGKRIQVLPKSIEETVFNENPDPCLQCKKIDDDDCGIECVEKFRRRKFFRYRPRIQPSGSFGYGAFNTGRIIPAKRYLSEYLGDLIPSDNAPRSLYLLDIKGLFSIDAGQAGNWTRYINSCCEPNLQAEPALLGKRHVLVFETLRRILPGEELTFYYGRKYFKQAGFKCSCPWRAGPHTPRKTEEEEEEENEEDDDEDDDDDDDDDNDGNGKGKSNRTNTGESPDVSTGEDTEQPVTPPTDEAAPQKPAAKGKKRAAPQKKTETVATSSSSPAGSPSGGKKVSSGRVTKKSR</sequence>
<dbReference type="SMART" id="SM00317">
    <property type="entry name" value="SET"/>
    <property type="match status" value="1"/>
</dbReference>
<keyword evidence="2" id="KW-1133">Transmembrane helix</keyword>
<name>A0A8H6RNC8_9PEZI</name>
<dbReference type="InterPro" id="IPR001214">
    <property type="entry name" value="SET_dom"/>
</dbReference>
<dbReference type="InterPro" id="IPR046341">
    <property type="entry name" value="SET_dom_sf"/>
</dbReference>
<dbReference type="Pfam" id="PF00856">
    <property type="entry name" value="SET"/>
    <property type="match status" value="1"/>
</dbReference>
<keyword evidence="5" id="KW-1185">Reference proteome</keyword>
<keyword evidence="4" id="KW-0489">Methyltransferase</keyword>
<evidence type="ECO:0000313" key="4">
    <source>
        <dbReference type="EMBL" id="KAF7193266.1"/>
    </source>
</evidence>
<feature type="compositionally biased region" description="Low complexity" evidence="1">
    <location>
        <begin position="346"/>
        <end position="366"/>
    </location>
</feature>
<proteinExistence type="predicted"/>
<feature type="transmembrane region" description="Helical" evidence="2">
    <location>
        <begin position="12"/>
        <end position="33"/>
    </location>
</feature>
<dbReference type="AlphaFoldDB" id="A0A8H6RNC8"/>
<evidence type="ECO:0000313" key="5">
    <source>
        <dbReference type="Proteomes" id="UP000660729"/>
    </source>
</evidence>
<dbReference type="GO" id="GO:0042054">
    <property type="term" value="F:histone methyltransferase activity"/>
    <property type="evidence" value="ECO:0007669"/>
    <property type="project" value="TreeGrafter"/>
</dbReference>
<protein>
    <submittedName>
        <fullName evidence="4">Histone-lysine N-methyltransferase trithorax</fullName>
    </submittedName>
</protein>
<evidence type="ECO:0000256" key="1">
    <source>
        <dbReference type="SAM" id="MobiDB-lite"/>
    </source>
</evidence>
<keyword evidence="4" id="KW-0808">Transferase</keyword>
<evidence type="ECO:0000259" key="3">
    <source>
        <dbReference type="PROSITE" id="PS50280"/>
    </source>
</evidence>
<evidence type="ECO:0000256" key="2">
    <source>
        <dbReference type="SAM" id="Phobius"/>
    </source>
</evidence>
<dbReference type="PROSITE" id="PS50280">
    <property type="entry name" value="SET"/>
    <property type="match status" value="1"/>
</dbReference>
<dbReference type="Gene3D" id="2.170.270.10">
    <property type="entry name" value="SET domain"/>
    <property type="match status" value="1"/>
</dbReference>